<reference evidence="3" key="1">
    <citation type="submission" date="2020-05" db="EMBL/GenBank/DDBJ databases">
        <title>Mycena genomes resolve the evolution of fungal bioluminescence.</title>
        <authorList>
            <person name="Tsai I.J."/>
        </authorList>
    </citation>
    <scope>NUCLEOTIDE SEQUENCE</scope>
    <source>
        <strain evidence="3">110903Hualien_Pintung</strain>
    </source>
</reference>
<organism evidence="3 4">
    <name type="scientific">Mycena chlorophos</name>
    <name type="common">Agaric fungus</name>
    <name type="synonym">Agaricus chlorophos</name>
    <dbReference type="NCBI Taxonomy" id="658473"/>
    <lineage>
        <taxon>Eukaryota</taxon>
        <taxon>Fungi</taxon>
        <taxon>Dikarya</taxon>
        <taxon>Basidiomycota</taxon>
        <taxon>Agaricomycotina</taxon>
        <taxon>Agaricomycetes</taxon>
        <taxon>Agaricomycetidae</taxon>
        <taxon>Agaricales</taxon>
        <taxon>Marasmiineae</taxon>
        <taxon>Mycenaceae</taxon>
        <taxon>Mycena</taxon>
    </lineage>
</organism>
<evidence type="ECO:0000256" key="1">
    <source>
        <dbReference type="SAM" id="MobiDB-lite"/>
    </source>
</evidence>
<feature type="region of interest" description="Disordered" evidence="1">
    <location>
        <begin position="291"/>
        <end position="316"/>
    </location>
</feature>
<sequence length="406" mass="44918">MSEPFEGPPVGPPRETLPVLDCSENLVFVLHGGYNPPHVLCKFHAFRRSPTSPEFGVPFALVFDAAFVIAKGQNGSLRPENETEPISRPSSSRAILPPGYYVYELESGEVNFPVLQSFSEFVPPATLPPHWQAVFLSKRPKLDERSGSSVSDIVKSLDQACLVTGASSALECAHLIPRSQGSAGTDWWGTSGHLKNTGWSSVDNTANCITLRSDLKGSGLDQGHFVFAPYDGRLAVIFLTNEFADLAEHHHLRAVPIPDRILPMNVYVRFVWNILLQSQVLLESLHVEFPRNHPSSASTESDSNSSEQPDGAGYGLTRNFEEEEDEEGFSEVPERPDLSWWLDGTVNAVSDGPVFDHDHRQTDNFFDHDGQEPVPPGPQALRLTKEALETLEASNLKLKEHEFVER</sequence>
<dbReference type="Pfam" id="PF13391">
    <property type="entry name" value="HNH_2"/>
    <property type="match status" value="1"/>
</dbReference>
<proteinExistence type="predicted"/>
<evidence type="ECO:0000313" key="3">
    <source>
        <dbReference type="EMBL" id="KAF7316712.1"/>
    </source>
</evidence>
<evidence type="ECO:0000313" key="4">
    <source>
        <dbReference type="Proteomes" id="UP000613580"/>
    </source>
</evidence>
<feature type="compositionally biased region" description="Low complexity" evidence="1">
    <location>
        <begin position="295"/>
        <end position="306"/>
    </location>
</feature>
<dbReference type="OrthoDB" id="3040950at2759"/>
<dbReference type="AlphaFoldDB" id="A0A8H6WGD8"/>
<dbReference type="EMBL" id="JACAZE010000005">
    <property type="protein sequence ID" value="KAF7316712.1"/>
    <property type="molecule type" value="Genomic_DNA"/>
</dbReference>
<comment type="caution">
    <text evidence="3">The sequence shown here is derived from an EMBL/GenBank/DDBJ whole genome shotgun (WGS) entry which is preliminary data.</text>
</comment>
<dbReference type="Proteomes" id="UP000613580">
    <property type="component" value="Unassembled WGS sequence"/>
</dbReference>
<feature type="domain" description="HNH nuclease" evidence="2">
    <location>
        <begin position="161"/>
        <end position="227"/>
    </location>
</feature>
<dbReference type="InterPro" id="IPR003615">
    <property type="entry name" value="HNH_nuc"/>
</dbReference>
<protein>
    <recommendedName>
        <fullName evidence="2">HNH nuclease domain-containing protein</fullName>
    </recommendedName>
</protein>
<evidence type="ECO:0000259" key="2">
    <source>
        <dbReference type="Pfam" id="PF13391"/>
    </source>
</evidence>
<gene>
    <name evidence="3" type="ORF">HMN09_00404300</name>
</gene>
<accession>A0A8H6WGD8</accession>
<keyword evidence="4" id="KW-1185">Reference proteome</keyword>
<name>A0A8H6WGD8_MYCCL</name>